<dbReference type="VEuPathDB" id="FungiDB:DNF11_1872"/>
<evidence type="ECO:0000256" key="5">
    <source>
        <dbReference type="SAM" id="MobiDB-lite"/>
    </source>
</evidence>
<dbReference type="GO" id="GO:0003723">
    <property type="term" value="F:RNA binding"/>
    <property type="evidence" value="ECO:0007669"/>
    <property type="project" value="InterPro"/>
</dbReference>
<dbReference type="GO" id="GO:0030686">
    <property type="term" value="C:90S preribosome"/>
    <property type="evidence" value="ECO:0007669"/>
    <property type="project" value="TreeGrafter"/>
</dbReference>
<dbReference type="STRING" id="425264.A0A3G2S692"/>
<dbReference type="GO" id="GO:0005730">
    <property type="term" value="C:nucleolus"/>
    <property type="evidence" value="ECO:0007669"/>
    <property type="project" value="TreeGrafter"/>
</dbReference>
<proteinExistence type="predicted"/>
<dbReference type="Pfam" id="PF22493">
    <property type="entry name" value="PUF_NOP9"/>
    <property type="match status" value="1"/>
</dbReference>
<evidence type="ECO:0000256" key="4">
    <source>
        <dbReference type="ARBA" id="ARBA00031929"/>
    </source>
</evidence>
<evidence type="ECO:0000313" key="7">
    <source>
        <dbReference type="Proteomes" id="UP000269793"/>
    </source>
</evidence>
<dbReference type="PANTHER" id="PTHR13102">
    <property type="entry name" value="NUCLEOLAR PROTEIN 9"/>
    <property type="match status" value="1"/>
</dbReference>
<dbReference type="GO" id="GO:0000056">
    <property type="term" value="P:ribosomal small subunit export from nucleus"/>
    <property type="evidence" value="ECO:0007669"/>
    <property type="project" value="TreeGrafter"/>
</dbReference>
<organism evidence="6 7">
    <name type="scientific">Malassezia restricta (strain ATCC 96810 / NBRC 103918 / CBS 7877)</name>
    <name type="common">Seborrheic dermatitis infection agent</name>
    <dbReference type="NCBI Taxonomy" id="425264"/>
    <lineage>
        <taxon>Eukaryota</taxon>
        <taxon>Fungi</taxon>
        <taxon>Dikarya</taxon>
        <taxon>Basidiomycota</taxon>
        <taxon>Ustilaginomycotina</taxon>
        <taxon>Malasseziomycetes</taxon>
        <taxon>Malasseziales</taxon>
        <taxon>Malasseziaceae</taxon>
        <taxon>Malassezia</taxon>
    </lineage>
</organism>
<dbReference type="AlphaFoldDB" id="A0A3G2S692"/>
<dbReference type="GO" id="GO:0000447">
    <property type="term" value="P:endonucleolytic cleavage in ITS1 to separate SSU-rRNA from 5.8S rRNA and LSU-rRNA from tricistronic rRNA transcript (SSU-rRNA, 5.8S rRNA, LSU-rRNA)"/>
    <property type="evidence" value="ECO:0007669"/>
    <property type="project" value="TreeGrafter"/>
</dbReference>
<gene>
    <name evidence="6" type="primary">NOP9</name>
    <name evidence="6" type="ORF">DNF11_1872</name>
</gene>
<dbReference type="InterPro" id="IPR011989">
    <property type="entry name" value="ARM-like"/>
</dbReference>
<accession>A0A3G2S692</accession>
<protein>
    <recommendedName>
        <fullName evidence="1">Nucleolar protein 9</fullName>
    </recommendedName>
    <alternativeName>
        <fullName evidence="3 4">Pumilio domain-containing protein NOP9</fullName>
    </alternativeName>
</protein>
<evidence type="ECO:0000256" key="3">
    <source>
        <dbReference type="ARBA" id="ARBA00030932"/>
    </source>
</evidence>
<dbReference type="InterPro" id="IPR001313">
    <property type="entry name" value="Pumilio_RNA-bd_rpt"/>
</dbReference>
<dbReference type="InterPro" id="IPR016024">
    <property type="entry name" value="ARM-type_fold"/>
</dbReference>
<sequence length="657" mass="73169">MGRGATDRRRAPKRSRHAEEEEDAPPEWIASSDANTPFGLVPADLHSYMKEVNAQLTERMHSGDADDVQLLVQAVLSEMNGHELALATDPTCSLVLENMSSMLQEKPLRVLLDRMTGNFVTLSYHRYGSHVLQALFYAVQRIMNTGTTSDSASTKQGVLRSLPDIMSDMYEEMEPSLVPMLTDVFATHMLRSIVALFAGVSIPSLDDMRSKRSAKYRSKERQKAMVDDSFTTPSNEPMHVPPAFYTLLHRLYTHMRENLTEEDMHRLVPEATAAPTLSLLLRLEAGLADGKGSTVYEKDSMASCILGPLDQRTDFMESALRDAVATHVLQSALQDISQERLVHFWRTYIHGRVAKLGAHPCANYVVATALQLLPADETLAEAIHELGKAGDQLVKNQVTGVLQTAVDRSVQVGAYAADVMQAIRAAFRFSEDASKDDVAKFVPAVLSLHTLKAFTHVQDAPRKRKRDDNGERMTTQGSILLQRIAQLPAPHQTWLYESLCTDALGSWCRSSTAAHVVIAALTSKAASFAQRRMLIRAVMPMLIDLCDDAWGSRVADALWLGADGFTKEKMAQLVIGHEKRLLASTYGRFFVRRLRLGVYRKNVDEWKAWAVHEHVPDAATPAAPPANPFAFLRTTHIHRTPRDQADRELERILAQVE</sequence>
<evidence type="ECO:0000313" key="6">
    <source>
        <dbReference type="EMBL" id="AYO42822.1"/>
    </source>
</evidence>
<dbReference type="Proteomes" id="UP000269793">
    <property type="component" value="Chromosome III"/>
</dbReference>
<dbReference type="OrthoDB" id="392571at2759"/>
<dbReference type="EMBL" id="CP033150">
    <property type="protein sequence ID" value="AYO42822.1"/>
    <property type="molecule type" value="Genomic_DNA"/>
</dbReference>
<evidence type="ECO:0000256" key="2">
    <source>
        <dbReference type="ARBA" id="ARBA00022737"/>
    </source>
</evidence>
<name>A0A3G2S692_MALR7</name>
<dbReference type="InterPro" id="IPR040000">
    <property type="entry name" value="NOP9"/>
</dbReference>
<keyword evidence="2" id="KW-0677">Repeat</keyword>
<reference evidence="6 7" key="1">
    <citation type="submission" date="2018-10" db="EMBL/GenBank/DDBJ databases">
        <title>Complete genome sequence of Malassezia restricta CBS 7877.</title>
        <authorList>
            <person name="Morand S.C."/>
            <person name="Bertignac M."/>
            <person name="Iltis A."/>
            <person name="Kolder I."/>
            <person name="Pirovano W."/>
            <person name="Jourdain R."/>
            <person name="Clavaud C."/>
        </authorList>
    </citation>
    <scope>NUCLEOTIDE SEQUENCE [LARGE SCALE GENOMIC DNA]</scope>
    <source>
        <strain evidence="6 7">CBS 7877</strain>
    </source>
</reference>
<dbReference type="GO" id="GO:0000472">
    <property type="term" value="P:endonucleolytic cleavage to generate mature 5'-end of SSU-rRNA from (SSU-rRNA, 5.8S rRNA, LSU-rRNA)"/>
    <property type="evidence" value="ECO:0007669"/>
    <property type="project" value="TreeGrafter"/>
</dbReference>
<dbReference type="PANTHER" id="PTHR13102:SF0">
    <property type="entry name" value="NUCLEOLAR PROTEIN 9"/>
    <property type="match status" value="1"/>
</dbReference>
<dbReference type="GO" id="GO:0030688">
    <property type="term" value="C:preribosome, small subunit precursor"/>
    <property type="evidence" value="ECO:0007669"/>
    <property type="project" value="TreeGrafter"/>
</dbReference>
<dbReference type="Gene3D" id="1.25.10.10">
    <property type="entry name" value="Leucine-rich Repeat Variant"/>
    <property type="match status" value="2"/>
</dbReference>
<keyword evidence="7" id="KW-1185">Reference proteome</keyword>
<feature type="region of interest" description="Disordered" evidence="5">
    <location>
        <begin position="1"/>
        <end position="34"/>
    </location>
</feature>
<dbReference type="SUPFAM" id="SSF48371">
    <property type="entry name" value="ARM repeat"/>
    <property type="match status" value="2"/>
</dbReference>
<evidence type="ECO:0000256" key="1">
    <source>
        <dbReference type="ARBA" id="ARBA00016427"/>
    </source>
</evidence>
<dbReference type="GO" id="GO:0000480">
    <property type="term" value="P:endonucleolytic cleavage in 5'-ETS of tricistronic rRNA transcript (SSU-rRNA, 5.8S rRNA, LSU-rRNA)"/>
    <property type="evidence" value="ECO:0007669"/>
    <property type="project" value="TreeGrafter"/>
</dbReference>